<sequence length="711" mass="75567">MVGVRRGLAGALAGIVLAVGLPPATPGLAATAPVTVFKDGDGGYACVRIPAVVRTDVGTLLAFGEGRNGDCGDTGDIDIVLRRSITGGRTWERLQVIAAGNGSTRHNPTPVVDADSGRISLLSTQDYRTPWLQHSTDDGLTWTDPDDISDQARLPGWGSMITGPAHGIQLTRGDHDGRLVVGMNHQTNGRKGGVLLYSDDGGLNWQIGAESQAAAPALQVQELSVFERPDGSLYALARNERRSATSTAHTAYAVSTDGGQSWRAPFTAVPGLVIDDVQASTLAIRATDQGSAYDRVLVAGPAGDNGQRERMTLRSSFDGGLSWQDASAGLLVHAGAAAYSDLLDLGDGSFGVFYEAGEGSSPYDSIRFVRFTEGDLDLPPNPSSLTGNQRSAALLTADPAQRHVFAASPGGGLYHWFQEPTLEVKRGTWGSGITGKVATFVDRNQQHAFARGTDGSLVHRLWDSGSSSLRSEVWAGAGSLAGAPTVLVTDYQQHAFARGTDGSLRHWWYDHGTRALRSQTWAGPGSLAGDPVSIRYGDQQHVWAAGPDGTLQHWWWDPDVPVGVRQESWGGSVRGGLTAFVHNGQLHVFGRTADNALAHWYRSPGALTVARQVWAGGSALAGDPISFVHGAQQHVFAREAGNRLGHWWWDPDYSVRYAAWPGTVHSDPIALVVGAQQHVFGATATGELGHWWWDSAAGIQQENWGGEIATG</sequence>
<dbReference type="Gene3D" id="2.120.10.70">
    <property type="entry name" value="Fucose-specific lectin"/>
    <property type="match status" value="2"/>
</dbReference>
<gene>
    <name evidence="6" type="ORF">Pma05_12810</name>
</gene>
<dbReference type="Pfam" id="PF13088">
    <property type="entry name" value="BNR_2"/>
    <property type="match status" value="1"/>
</dbReference>
<name>A0ABQ4EIX9_9ACTN</name>
<dbReference type="InterPro" id="IPR026856">
    <property type="entry name" value="Sialidase_fam"/>
</dbReference>
<keyword evidence="7" id="KW-1185">Reference proteome</keyword>
<proteinExistence type="inferred from homology"/>
<organism evidence="6 7">
    <name type="scientific">Plantactinospora mayteni</name>
    <dbReference type="NCBI Taxonomy" id="566021"/>
    <lineage>
        <taxon>Bacteria</taxon>
        <taxon>Bacillati</taxon>
        <taxon>Actinomycetota</taxon>
        <taxon>Actinomycetes</taxon>
        <taxon>Micromonosporales</taxon>
        <taxon>Micromonosporaceae</taxon>
        <taxon>Plantactinospora</taxon>
    </lineage>
</organism>
<dbReference type="RefSeq" id="WP_203856332.1">
    <property type="nucleotide sequence ID" value="NZ_BAAAZQ010000005.1"/>
</dbReference>
<comment type="similarity">
    <text evidence="2">Belongs to the glycosyl hydrolase 33 family.</text>
</comment>
<evidence type="ECO:0000256" key="1">
    <source>
        <dbReference type="ARBA" id="ARBA00000427"/>
    </source>
</evidence>
<dbReference type="InterPro" id="IPR011040">
    <property type="entry name" value="Sialidase"/>
</dbReference>
<feature type="domain" description="Sialidase" evidence="5">
    <location>
        <begin position="58"/>
        <end position="351"/>
    </location>
</feature>
<evidence type="ECO:0000313" key="6">
    <source>
        <dbReference type="EMBL" id="GIG94708.1"/>
    </source>
</evidence>
<dbReference type="PANTHER" id="PTHR10628:SF30">
    <property type="entry name" value="EXO-ALPHA-SIALIDASE"/>
    <property type="match status" value="1"/>
</dbReference>
<dbReference type="EMBL" id="BONX01000007">
    <property type="protein sequence ID" value="GIG94708.1"/>
    <property type="molecule type" value="Genomic_DNA"/>
</dbReference>
<evidence type="ECO:0000313" key="7">
    <source>
        <dbReference type="Proteomes" id="UP000621500"/>
    </source>
</evidence>
<evidence type="ECO:0000256" key="2">
    <source>
        <dbReference type="ARBA" id="ARBA00009348"/>
    </source>
</evidence>
<protein>
    <recommendedName>
        <fullName evidence="3">exo-alpha-sialidase</fullName>
        <ecNumber evidence="3">3.2.1.18</ecNumber>
    </recommendedName>
</protein>
<reference evidence="6 7" key="1">
    <citation type="submission" date="2021-01" db="EMBL/GenBank/DDBJ databases">
        <title>Whole genome shotgun sequence of Plantactinospora mayteni NBRC 109088.</title>
        <authorList>
            <person name="Komaki H."/>
            <person name="Tamura T."/>
        </authorList>
    </citation>
    <scope>NUCLEOTIDE SEQUENCE [LARGE SCALE GENOMIC DNA]</scope>
    <source>
        <strain evidence="6 7">NBRC 109088</strain>
    </source>
</reference>
<keyword evidence="4" id="KW-0732">Signal</keyword>
<dbReference type="Gene3D" id="2.120.10.10">
    <property type="match status" value="1"/>
</dbReference>
<dbReference type="EC" id="3.2.1.18" evidence="3"/>
<feature type="signal peptide" evidence="4">
    <location>
        <begin position="1"/>
        <end position="29"/>
    </location>
</feature>
<evidence type="ECO:0000256" key="3">
    <source>
        <dbReference type="ARBA" id="ARBA00012733"/>
    </source>
</evidence>
<dbReference type="Proteomes" id="UP000621500">
    <property type="component" value="Unassembled WGS sequence"/>
</dbReference>
<accession>A0ABQ4EIX9</accession>
<dbReference type="SUPFAM" id="SSF50939">
    <property type="entry name" value="Sialidases"/>
    <property type="match status" value="1"/>
</dbReference>
<evidence type="ECO:0000256" key="4">
    <source>
        <dbReference type="SAM" id="SignalP"/>
    </source>
</evidence>
<dbReference type="PANTHER" id="PTHR10628">
    <property type="entry name" value="SIALIDASE"/>
    <property type="match status" value="1"/>
</dbReference>
<comment type="caution">
    <text evidence="6">The sequence shown here is derived from an EMBL/GenBank/DDBJ whole genome shotgun (WGS) entry which is preliminary data.</text>
</comment>
<comment type="catalytic activity">
    <reaction evidence="1">
        <text>Hydrolysis of alpha-(2-&gt;3)-, alpha-(2-&gt;6)-, alpha-(2-&gt;8)- glycosidic linkages of terminal sialic acid residues in oligosaccharides, glycoproteins, glycolipids, colominic acid and synthetic substrates.</text>
        <dbReference type="EC" id="3.2.1.18"/>
    </reaction>
</comment>
<dbReference type="CDD" id="cd15482">
    <property type="entry name" value="Sialidase_non-viral"/>
    <property type="match status" value="1"/>
</dbReference>
<dbReference type="Pfam" id="PF03984">
    <property type="entry name" value="DUF346"/>
    <property type="match status" value="7"/>
</dbReference>
<feature type="chain" id="PRO_5046416897" description="exo-alpha-sialidase" evidence="4">
    <location>
        <begin position="30"/>
        <end position="711"/>
    </location>
</feature>
<dbReference type="SUPFAM" id="SSF89372">
    <property type="entry name" value="Fucose-specific lectin"/>
    <property type="match status" value="1"/>
</dbReference>
<evidence type="ECO:0000259" key="5">
    <source>
        <dbReference type="Pfam" id="PF13088"/>
    </source>
</evidence>
<dbReference type="InterPro" id="IPR007132">
    <property type="entry name" value="DUF346"/>
</dbReference>
<dbReference type="InterPro" id="IPR036278">
    <property type="entry name" value="Sialidase_sf"/>
</dbReference>